<reference evidence="3" key="2">
    <citation type="submission" date="2024-05" db="EMBL/GenBank/DDBJ databases">
        <authorList>
            <person name="Wolfe A."/>
        </authorList>
    </citation>
    <scope>NUCLEOTIDE SEQUENCE</scope>
    <source>
        <strain evidence="3">UMB1064</strain>
    </source>
</reference>
<dbReference type="CDD" id="cd03416">
    <property type="entry name" value="CbiX_SirB_N"/>
    <property type="match status" value="1"/>
</dbReference>
<evidence type="ECO:0000313" key="4">
    <source>
        <dbReference type="Proteomes" id="UP001223646"/>
    </source>
</evidence>
<dbReference type="Gene3D" id="3.40.50.1400">
    <property type="match status" value="2"/>
</dbReference>
<dbReference type="RefSeq" id="WP_284827247.1">
    <property type="nucleotide sequence ID" value="NZ_JASOOY020000013.1"/>
</dbReference>
<keyword evidence="1" id="KW-0479">Metal-binding</keyword>
<dbReference type="InterPro" id="IPR002762">
    <property type="entry name" value="CbiX-like"/>
</dbReference>
<dbReference type="PANTHER" id="PTHR33542">
    <property type="entry name" value="SIROHYDROCHLORIN FERROCHELATASE, CHLOROPLASTIC"/>
    <property type="match status" value="1"/>
</dbReference>
<dbReference type="EMBL" id="JASOOY020000013">
    <property type="protein sequence ID" value="MEO3716836.1"/>
    <property type="molecule type" value="Genomic_DNA"/>
</dbReference>
<accession>A0AAW9SY59</accession>
<evidence type="ECO:0000256" key="1">
    <source>
        <dbReference type="ARBA" id="ARBA00022723"/>
    </source>
</evidence>
<keyword evidence="2" id="KW-0456">Lyase</keyword>
<comment type="caution">
    <text evidence="3">The sequence shown here is derived from an EMBL/GenBank/DDBJ whole genome shotgun (WGS) entry which is preliminary data.</text>
</comment>
<name>A0AAW9SY59_CORAY</name>
<dbReference type="InterPro" id="IPR050963">
    <property type="entry name" value="Sirohydro_Cobaltochel/CbiX"/>
</dbReference>
<dbReference type="PANTHER" id="PTHR33542:SF5">
    <property type="entry name" value="FERROCHELATASE CHE1"/>
    <property type="match status" value="1"/>
</dbReference>
<dbReference type="GO" id="GO:0016829">
    <property type="term" value="F:lyase activity"/>
    <property type="evidence" value="ECO:0007669"/>
    <property type="project" value="UniProtKB-KW"/>
</dbReference>
<sequence length="256" mass="26889">MTALILLAHGSRHPETKPVLEEVVALVREKMPLTRLDAPSQIRLAWLDLDEPSLDAVCADLAAAGETRALAVPLLFTDAFHSRVDVPEQVRLCDRHGVDITVAEGLGLGDGTKRAVVKRIIEAAENASFSWPVDALVMGVGSSDEDANAAVHQFAANLGGMLPGHVSAAFVVGPEKIKGSDAVAVAQERAAKRGRGLVVVPLFTAPGLLWDRVLDAGAAAGAGQVAFGEPLVELLAPIVCCRWDSRAAYTDVQVVA</sequence>
<dbReference type="Proteomes" id="UP001223646">
    <property type="component" value="Unassembled WGS sequence"/>
</dbReference>
<dbReference type="SUPFAM" id="SSF53800">
    <property type="entry name" value="Chelatase"/>
    <property type="match status" value="1"/>
</dbReference>
<gene>
    <name evidence="3" type="ORF">QP460_004450</name>
</gene>
<reference evidence="3" key="1">
    <citation type="submission" date="2023-05" db="EMBL/GenBank/DDBJ databases">
        <authorList>
            <person name="Du J."/>
        </authorList>
    </citation>
    <scope>NUCLEOTIDE SEQUENCE</scope>
    <source>
        <strain evidence="3">UMB1064</strain>
    </source>
</reference>
<dbReference type="Pfam" id="PF01903">
    <property type="entry name" value="CbiX"/>
    <property type="match status" value="2"/>
</dbReference>
<dbReference type="AlphaFoldDB" id="A0AAW9SY59"/>
<evidence type="ECO:0000313" key="3">
    <source>
        <dbReference type="EMBL" id="MEO3716836.1"/>
    </source>
</evidence>
<proteinExistence type="predicted"/>
<evidence type="ECO:0000256" key="2">
    <source>
        <dbReference type="ARBA" id="ARBA00023239"/>
    </source>
</evidence>
<organism evidence="3 4">
    <name type="scientific">Corynebacterium amycolatum</name>
    <dbReference type="NCBI Taxonomy" id="43765"/>
    <lineage>
        <taxon>Bacteria</taxon>
        <taxon>Bacillati</taxon>
        <taxon>Actinomycetota</taxon>
        <taxon>Actinomycetes</taxon>
        <taxon>Mycobacteriales</taxon>
        <taxon>Corynebacteriaceae</taxon>
        <taxon>Corynebacterium</taxon>
    </lineage>
</organism>
<dbReference type="GO" id="GO:0046872">
    <property type="term" value="F:metal ion binding"/>
    <property type="evidence" value="ECO:0007669"/>
    <property type="project" value="UniProtKB-KW"/>
</dbReference>
<protein>
    <submittedName>
        <fullName evidence="3">CbiX/SirB N-terminal domain-containing protein</fullName>
    </submittedName>
</protein>